<dbReference type="Proteomes" id="UP000286415">
    <property type="component" value="Unassembled WGS sequence"/>
</dbReference>
<dbReference type="AlphaFoldDB" id="A0A3R7CQK0"/>
<comment type="caution">
    <text evidence="1">The sequence shown here is derived from an EMBL/GenBank/DDBJ whole genome shotgun (WGS) entry which is preliminary data.</text>
</comment>
<reference evidence="1 2" key="2">
    <citation type="journal article" date="2021" name="Genomics">
        <title>High-quality reference genome for Clonorchis sinensis.</title>
        <authorList>
            <person name="Young N.D."/>
            <person name="Stroehlein A.J."/>
            <person name="Kinkar L."/>
            <person name="Wang T."/>
            <person name="Sohn W.M."/>
            <person name="Chang B.C.H."/>
            <person name="Kaur P."/>
            <person name="Weisz D."/>
            <person name="Dudchenko O."/>
            <person name="Aiden E.L."/>
            <person name="Korhonen P.K."/>
            <person name="Gasser R.B."/>
        </authorList>
    </citation>
    <scope>NUCLEOTIDE SEQUENCE [LARGE SCALE GENOMIC DNA]</scope>
    <source>
        <strain evidence="1">Cs-k2</strain>
    </source>
</reference>
<organism evidence="1 2">
    <name type="scientific">Clonorchis sinensis</name>
    <name type="common">Chinese liver fluke</name>
    <dbReference type="NCBI Taxonomy" id="79923"/>
    <lineage>
        <taxon>Eukaryota</taxon>
        <taxon>Metazoa</taxon>
        <taxon>Spiralia</taxon>
        <taxon>Lophotrochozoa</taxon>
        <taxon>Platyhelminthes</taxon>
        <taxon>Trematoda</taxon>
        <taxon>Digenea</taxon>
        <taxon>Opisthorchiida</taxon>
        <taxon>Opisthorchiata</taxon>
        <taxon>Opisthorchiidae</taxon>
        <taxon>Clonorchis</taxon>
    </lineage>
</organism>
<keyword evidence="2" id="KW-1185">Reference proteome</keyword>
<evidence type="ECO:0000313" key="1">
    <source>
        <dbReference type="EMBL" id="KAG5444764.1"/>
    </source>
</evidence>
<proteinExistence type="predicted"/>
<accession>A0A3R7CQK0</accession>
<protein>
    <submittedName>
        <fullName evidence="1">Uncharacterized protein</fullName>
    </submittedName>
</protein>
<gene>
    <name evidence="1" type="ORF">CSKR_111310</name>
</gene>
<name>A0A3R7CQK0_CLOSI</name>
<sequence>MPIRHASRRKYKGRDIAMLPKPRQRKSRRRGRIRTTDLLVTSQPSQPMDGDHFIYCRRVTSSEIHSMCFAITDPLFPPHSGNVPKTSMWLKRELTVRKVLGTNPTLHLNFSCLGLGNLAVFRSSCFLRETWQLGTERVLQLNDHTCRV</sequence>
<dbReference type="EMBL" id="NIRI02000056">
    <property type="protein sequence ID" value="KAG5444764.1"/>
    <property type="molecule type" value="Genomic_DNA"/>
</dbReference>
<evidence type="ECO:0000313" key="2">
    <source>
        <dbReference type="Proteomes" id="UP000286415"/>
    </source>
</evidence>
<dbReference type="InParanoid" id="A0A3R7CQK0"/>
<reference evidence="1 2" key="1">
    <citation type="journal article" date="2018" name="Biotechnol. Adv.">
        <title>Improved genomic resources and new bioinformatic workflow for the carcinogenic parasite Clonorchis sinensis: Biotechnological implications.</title>
        <authorList>
            <person name="Wang D."/>
            <person name="Korhonen P.K."/>
            <person name="Gasser R.B."/>
            <person name="Young N.D."/>
        </authorList>
    </citation>
    <scope>NUCLEOTIDE SEQUENCE [LARGE SCALE GENOMIC DNA]</scope>
    <source>
        <strain evidence="1">Cs-k2</strain>
    </source>
</reference>